<feature type="transmembrane region" description="Helical" evidence="6">
    <location>
        <begin position="121"/>
        <end position="140"/>
    </location>
</feature>
<feature type="transmembrane region" description="Helical" evidence="6">
    <location>
        <begin position="399"/>
        <end position="417"/>
    </location>
</feature>
<dbReference type="InterPro" id="IPR002293">
    <property type="entry name" value="AA/rel_permease1"/>
</dbReference>
<protein>
    <submittedName>
        <fullName evidence="7">Amino acid permease</fullName>
    </submittedName>
</protein>
<reference evidence="7 8" key="1">
    <citation type="journal article" date="2013" name="J. Microbiol. Biotechnol.">
        <title>Novosphingobium ginsenosidimutans sp. nov., with the ability to convert ginsenoside.</title>
        <authorList>
            <person name="Kim J.K."/>
            <person name="He D."/>
            <person name="Liu Q.M."/>
            <person name="Park H.Y."/>
            <person name="Jung M.S."/>
            <person name="Yoon M.H."/>
            <person name="Kim S.C."/>
            <person name="Im W.T."/>
        </authorList>
    </citation>
    <scope>NUCLEOTIDE SEQUENCE [LARGE SCALE GENOMIC DNA]</scope>
    <source>
        <strain evidence="7 8">FW-6</strain>
    </source>
</reference>
<feature type="transmembrane region" description="Helical" evidence="6">
    <location>
        <begin position="266"/>
        <end position="288"/>
    </location>
</feature>
<feature type="transmembrane region" description="Helical" evidence="6">
    <location>
        <begin position="189"/>
        <end position="207"/>
    </location>
</feature>
<dbReference type="RefSeq" id="WP_147090523.1">
    <property type="nucleotide sequence ID" value="NZ_BAABJD010000005.1"/>
</dbReference>
<proteinExistence type="predicted"/>
<evidence type="ECO:0000256" key="4">
    <source>
        <dbReference type="ARBA" id="ARBA00022989"/>
    </source>
</evidence>
<dbReference type="OrthoDB" id="3185104at2"/>
<evidence type="ECO:0000256" key="2">
    <source>
        <dbReference type="ARBA" id="ARBA00022475"/>
    </source>
</evidence>
<dbReference type="GO" id="GO:0005886">
    <property type="term" value="C:plasma membrane"/>
    <property type="evidence" value="ECO:0007669"/>
    <property type="project" value="UniProtKB-SubCell"/>
</dbReference>
<keyword evidence="3 6" id="KW-0812">Transmembrane</keyword>
<gene>
    <name evidence="7" type="ORF">FRF71_10040</name>
</gene>
<keyword evidence="8" id="KW-1185">Reference proteome</keyword>
<dbReference type="Proteomes" id="UP000321172">
    <property type="component" value="Chromosome"/>
</dbReference>
<evidence type="ECO:0000256" key="5">
    <source>
        <dbReference type="ARBA" id="ARBA00023136"/>
    </source>
</evidence>
<feature type="transmembrane region" description="Helical" evidence="6">
    <location>
        <begin position="40"/>
        <end position="62"/>
    </location>
</feature>
<dbReference type="EMBL" id="CP042345">
    <property type="protein sequence ID" value="QEA16443.1"/>
    <property type="molecule type" value="Genomic_DNA"/>
</dbReference>
<evidence type="ECO:0000256" key="6">
    <source>
        <dbReference type="SAM" id="Phobius"/>
    </source>
</evidence>
<dbReference type="AlphaFoldDB" id="A0A5B8S4X2"/>
<sequence>MQKPPRVVGPIGATLMSINGMVGAGIFALPALLYAEVGNFAPWMFLIFGLLFSSSIVISARLSTMFQSSGGPQLWSQAAFGPFVGFQVGWIMVIAMGAGRAATFYVLVSYLAVIFPVFDEAFARAAALSFILAALTTISLSGMINSIGGLAVGTVIKLSPIVALCAMAFASGGIAATFALPRFGAFESVALLVYFAFSGANSSAFAAGEFKNPRRDLPLTMLGSLGIIILFYMVVQWAYIAAGAPQAVGNTTPLAMAAKAVMGDHGALLLSIAAIFSIATNALSYSIAGPRVIFGMAERGLLPARFALVSRRFGAPDRAILLFSAIIALMLASGAFAFLATMTSLGSQLVVLCYVCAFAVLMRRFSEANDGTLPLRWWPAMGIAAGFAVFTIVQAPTSAFALLAALLALGTGLYFVARKGEVTAPVIEFD</sequence>
<name>A0A5B8S4X2_9SPHN</name>
<organism evidence="7 8">
    <name type="scientific">Novosphingobium ginsenosidimutans</name>
    <dbReference type="NCBI Taxonomy" id="1176536"/>
    <lineage>
        <taxon>Bacteria</taxon>
        <taxon>Pseudomonadati</taxon>
        <taxon>Pseudomonadota</taxon>
        <taxon>Alphaproteobacteria</taxon>
        <taxon>Sphingomonadales</taxon>
        <taxon>Sphingomonadaceae</taxon>
        <taxon>Novosphingobium</taxon>
    </lineage>
</organism>
<dbReference type="GO" id="GO:0022857">
    <property type="term" value="F:transmembrane transporter activity"/>
    <property type="evidence" value="ECO:0007669"/>
    <property type="project" value="InterPro"/>
</dbReference>
<dbReference type="Gene3D" id="1.20.1740.10">
    <property type="entry name" value="Amino acid/polyamine transporter I"/>
    <property type="match status" value="1"/>
</dbReference>
<evidence type="ECO:0000313" key="8">
    <source>
        <dbReference type="Proteomes" id="UP000321172"/>
    </source>
</evidence>
<evidence type="ECO:0000256" key="3">
    <source>
        <dbReference type="ARBA" id="ARBA00022692"/>
    </source>
</evidence>
<feature type="transmembrane region" description="Helical" evidence="6">
    <location>
        <begin position="345"/>
        <end position="363"/>
    </location>
</feature>
<feature type="transmembrane region" description="Helical" evidence="6">
    <location>
        <begin position="12"/>
        <end position="34"/>
    </location>
</feature>
<evidence type="ECO:0000313" key="7">
    <source>
        <dbReference type="EMBL" id="QEA16443.1"/>
    </source>
</evidence>
<feature type="transmembrane region" description="Helical" evidence="6">
    <location>
        <begin position="83"/>
        <end position="115"/>
    </location>
</feature>
<dbReference type="PIRSF" id="PIRSF006060">
    <property type="entry name" value="AA_transporter"/>
    <property type="match status" value="1"/>
</dbReference>
<accession>A0A5B8S4X2</accession>
<dbReference type="PANTHER" id="PTHR42770:SF7">
    <property type="entry name" value="MEMBRANE PROTEIN"/>
    <property type="match status" value="1"/>
</dbReference>
<feature type="transmembrane region" description="Helical" evidence="6">
    <location>
        <begin position="375"/>
        <end position="393"/>
    </location>
</feature>
<comment type="subcellular location">
    <subcellularLocation>
        <location evidence="1">Cell membrane</location>
        <topology evidence="1">Multi-pass membrane protein</topology>
    </subcellularLocation>
</comment>
<keyword evidence="4 6" id="KW-1133">Transmembrane helix</keyword>
<dbReference type="KEGG" id="ngf:FRF71_10040"/>
<evidence type="ECO:0000256" key="1">
    <source>
        <dbReference type="ARBA" id="ARBA00004651"/>
    </source>
</evidence>
<dbReference type="Pfam" id="PF13520">
    <property type="entry name" value="AA_permease_2"/>
    <property type="match status" value="1"/>
</dbReference>
<feature type="transmembrane region" description="Helical" evidence="6">
    <location>
        <begin position="319"/>
        <end position="339"/>
    </location>
</feature>
<feature type="transmembrane region" description="Helical" evidence="6">
    <location>
        <begin position="219"/>
        <end position="240"/>
    </location>
</feature>
<keyword evidence="2" id="KW-1003">Cell membrane</keyword>
<feature type="transmembrane region" description="Helical" evidence="6">
    <location>
        <begin position="161"/>
        <end position="183"/>
    </location>
</feature>
<dbReference type="PANTHER" id="PTHR42770">
    <property type="entry name" value="AMINO ACID TRANSPORTER-RELATED"/>
    <property type="match status" value="1"/>
</dbReference>
<keyword evidence="5 6" id="KW-0472">Membrane</keyword>
<dbReference type="InterPro" id="IPR050367">
    <property type="entry name" value="APC_superfamily"/>
</dbReference>